<dbReference type="AlphaFoldDB" id="A0A5K7ZML5"/>
<dbReference type="KEGG" id="dov:DSCO28_30320"/>
<evidence type="ECO:0000313" key="3">
    <source>
        <dbReference type="Proteomes" id="UP000425960"/>
    </source>
</evidence>
<dbReference type="RefSeq" id="WP_155322927.1">
    <property type="nucleotide sequence ID" value="NZ_AP021876.1"/>
</dbReference>
<dbReference type="EMBL" id="AP021876">
    <property type="protein sequence ID" value="BBO82466.1"/>
    <property type="molecule type" value="Genomic_DNA"/>
</dbReference>
<evidence type="ECO:0000313" key="2">
    <source>
        <dbReference type="EMBL" id="BBO82466.1"/>
    </source>
</evidence>
<gene>
    <name evidence="2" type="ORF">DSCO28_30320</name>
</gene>
<dbReference type="GO" id="GO:0003677">
    <property type="term" value="F:DNA binding"/>
    <property type="evidence" value="ECO:0007669"/>
    <property type="project" value="InterPro"/>
</dbReference>
<dbReference type="Proteomes" id="UP000425960">
    <property type="component" value="Chromosome"/>
</dbReference>
<name>A0A5K7ZML5_9BACT</name>
<reference evidence="2 3" key="1">
    <citation type="submission" date="2019-11" db="EMBL/GenBank/DDBJ databases">
        <title>Comparative genomics of hydrocarbon-degrading Desulfosarcina strains.</title>
        <authorList>
            <person name="Watanabe M."/>
            <person name="Kojima H."/>
            <person name="Fukui M."/>
        </authorList>
    </citation>
    <scope>NUCLEOTIDE SEQUENCE [LARGE SCALE GENOMIC DNA]</scope>
    <source>
        <strain evidence="2 3">28bB2T</strain>
    </source>
</reference>
<dbReference type="InterPro" id="IPR001387">
    <property type="entry name" value="Cro/C1-type_HTH"/>
</dbReference>
<dbReference type="SMART" id="SM00530">
    <property type="entry name" value="HTH_XRE"/>
    <property type="match status" value="1"/>
</dbReference>
<organism evidence="2 3">
    <name type="scientific">Desulfosarcina ovata subsp. sediminis</name>
    <dbReference type="NCBI Taxonomy" id="885957"/>
    <lineage>
        <taxon>Bacteria</taxon>
        <taxon>Pseudomonadati</taxon>
        <taxon>Thermodesulfobacteriota</taxon>
        <taxon>Desulfobacteria</taxon>
        <taxon>Desulfobacterales</taxon>
        <taxon>Desulfosarcinaceae</taxon>
        <taxon>Desulfosarcina</taxon>
    </lineage>
</organism>
<evidence type="ECO:0000259" key="1">
    <source>
        <dbReference type="PROSITE" id="PS50943"/>
    </source>
</evidence>
<dbReference type="SUPFAM" id="SSF47413">
    <property type="entry name" value="lambda repressor-like DNA-binding domains"/>
    <property type="match status" value="1"/>
</dbReference>
<dbReference type="Pfam" id="PF01381">
    <property type="entry name" value="HTH_3"/>
    <property type="match status" value="1"/>
</dbReference>
<sequence length="118" mass="13197">MLERTKKRHTDKTVVLTFQGPESNRDEAIQALARLGYVDTSNSVPWREAFTDISDDEGPAVVLRAMRRREGLTQKELSEKADIPQGHISAMERGKMQIGVARAKKLGKALNAGYKVFL</sequence>
<accession>A0A5K7ZML5</accession>
<dbReference type="InterPro" id="IPR010982">
    <property type="entry name" value="Lambda_DNA-bd_dom_sf"/>
</dbReference>
<feature type="domain" description="HTH cro/C1-type" evidence="1">
    <location>
        <begin position="63"/>
        <end position="117"/>
    </location>
</feature>
<dbReference type="CDD" id="cd00093">
    <property type="entry name" value="HTH_XRE"/>
    <property type="match status" value="1"/>
</dbReference>
<dbReference type="PROSITE" id="PS50943">
    <property type="entry name" value="HTH_CROC1"/>
    <property type="match status" value="1"/>
</dbReference>
<dbReference type="Gene3D" id="1.10.260.40">
    <property type="entry name" value="lambda repressor-like DNA-binding domains"/>
    <property type="match status" value="1"/>
</dbReference>
<proteinExistence type="predicted"/>
<protein>
    <recommendedName>
        <fullName evidence="1">HTH cro/C1-type domain-containing protein</fullName>
    </recommendedName>
</protein>